<keyword evidence="1" id="KW-0812">Transmembrane</keyword>
<protein>
    <submittedName>
        <fullName evidence="2">Uncharacterized protein</fullName>
    </submittedName>
</protein>
<dbReference type="AlphaFoldDB" id="A0A6A6SAF2"/>
<keyword evidence="1" id="KW-0472">Membrane</keyword>
<feature type="transmembrane region" description="Helical" evidence="1">
    <location>
        <begin position="12"/>
        <end position="38"/>
    </location>
</feature>
<accession>A0A6A6SAF2</accession>
<dbReference type="EMBL" id="MU006779">
    <property type="protein sequence ID" value="KAF2644222.1"/>
    <property type="molecule type" value="Genomic_DNA"/>
</dbReference>
<evidence type="ECO:0000256" key="1">
    <source>
        <dbReference type="SAM" id="Phobius"/>
    </source>
</evidence>
<feature type="transmembrane region" description="Helical" evidence="1">
    <location>
        <begin position="44"/>
        <end position="62"/>
    </location>
</feature>
<reference evidence="2" key="1">
    <citation type="journal article" date="2020" name="Stud. Mycol.">
        <title>101 Dothideomycetes genomes: a test case for predicting lifestyles and emergence of pathogens.</title>
        <authorList>
            <person name="Haridas S."/>
            <person name="Albert R."/>
            <person name="Binder M."/>
            <person name="Bloem J."/>
            <person name="Labutti K."/>
            <person name="Salamov A."/>
            <person name="Andreopoulos B."/>
            <person name="Baker S."/>
            <person name="Barry K."/>
            <person name="Bills G."/>
            <person name="Bluhm B."/>
            <person name="Cannon C."/>
            <person name="Castanera R."/>
            <person name="Culley D."/>
            <person name="Daum C."/>
            <person name="Ezra D."/>
            <person name="Gonzalez J."/>
            <person name="Henrissat B."/>
            <person name="Kuo A."/>
            <person name="Liang C."/>
            <person name="Lipzen A."/>
            <person name="Lutzoni F."/>
            <person name="Magnuson J."/>
            <person name="Mondo S."/>
            <person name="Nolan M."/>
            <person name="Ohm R."/>
            <person name="Pangilinan J."/>
            <person name="Park H.-J."/>
            <person name="Ramirez L."/>
            <person name="Alfaro M."/>
            <person name="Sun H."/>
            <person name="Tritt A."/>
            <person name="Yoshinaga Y."/>
            <person name="Zwiers L.-H."/>
            <person name="Turgeon B."/>
            <person name="Goodwin S."/>
            <person name="Spatafora J."/>
            <person name="Crous P."/>
            <person name="Grigoriev I."/>
        </authorList>
    </citation>
    <scope>NUCLEOTIDE SEQUENCE</scope>
    <source>
        <strain evidence="2">CBS 473.64</strain>
    </source>
</reference>
<gene>
    <name evidence="2" type="ORF">P280DRAFT_227650</name>
</gene>
<name>A0A6A6SAF2_9PLEO</name>
<sequence length="177" mass="20360">MEDDNEERGKTGNLGIFFFFIWELGCNMIIIIIIIIIIRSIYLGTYLPTYLLLGLLAEAYFISMNNNFRVSGLWSCFGDLRDGEGKEGIIVFIHSFLPSQSRKSSPIVDNNRAHDYRFRRSGTHLMCYYQDIYRSELPILYTTIVRGAERKNLNPIQSSAYSNYSILCATRPGFVVL</sequence>
<keyword evidence="3" id="KW-1185">Reference proteome</keyword>
<evidence type="ECO:0000313" key="2">
    <source>
        <dbReference type="EMBL" id="KAF2644222.1"/>
    </source>
</evidence>
<keyword evidence="1" id="KW-1133">Transmembrane helix</keyword>
<evidence type="ECO:0000313" key="3">
    <source>
        <dbReference type="Proteomes" id="UP000799753"/>
    </source>
</evidence>
<organism evidence="2 3">
    <name type="scientific">Massarina eburnea CBS 473.64</name>
    <dbReference type="NCBI Taxonomy" id="1395130"/>
    <lineage>
        <taxon>Eukaryota</taxon>
        <taxon>Fungi</taxon>
        <taxon>Dikarya</taxon>
        <taxon>Ascomycota</taxon>
        <taxon>Pezizomycotina</taxon>
        <taxon>Dothideomycetes</taxon>
        <taxon>Pleosporomycetidae</taxon>
        <taxon>Pleosporales</taxon>
        <taxon>Massarineae</taxon>
        <taxon>Massarinaceae</taxon>
        <taxon>Massarina</taxon>
    </lineage>
</organism>
<proteinExistence type="predicted"/>
<dbReference type="Proteomes" id="UP000799753">
    <property type="component" value="Unassembled WGS sequence"/>
</dbReference>